<dbReference type="EnsemblMetazoa" id="OVOC4709.1">
    <property type="protein sequence ID" value="OVOC4709.1"/>
    <property type="gene ID" value="WBGene00241518"/>
</dbReference>
<name>A0A8R1TV32_ONCVO</name>
<proteinExistence type="predicted"/>
<organism evidence="1 2">
    <name type="scientific">Onchocerca volvulus</name>
    <dbReference type="NCBI Taxonomy" id="6282"/>
    <lineage>
        <taxon>Eukaryota</taxon>
        <taxon>Metazoa</taxon>
        <taxon>Ecdysozoa</taxon>
        <taxon>Nematoda</taxon>
        <taxon>Chromadorea</taxon>
        <taxon>Rhabditida</taxon>
        <taxon>Spirurina</taxon>
        <taxon>Spiruromorpha</taxon>
        <taxon>Filarioidea</taxon>
        <taxon>Onchocercidae</taxon>
        <taxon>Onchocerca</taxon>
    </lineage>
</organism>
<protein>
    <submittedName>
        <fullName evidence="1">Uncharacterized protein</fullName>
    </submittedName>
</protein>
<keyword evidence="2" id="KW-1185">Reference proteome</keyword>
<dbReference type="AlphaFoldDB" id="A0A8R1TV32"/>
<evidence type="ECO:0000313" key="1">
    <source>
        <dbReference type="EnsemblMetazoa" id="OVOC4709.1"/>
    </source>
</evidence>
<dbReference type="EMBL" id="CMVM020000143">
    <property type="status" value="NOT_ANNOTATED_CDS"/>
    <property type="molecule type" value="Genomic_DNA"/>
</dbReference>
<accession>A0A8R1TV32</accession>
<evidence type="ECO:0000313" key="2">
    <source>
        <dbReference type="Proteomes" id="UP000024404"/>
    </source>
</evidence>
<sequence>MKSSFENVILTSESSDFAGQEVISAPDCDNEVEKMNVTETHHSMRKNLEHNYEEESEFPNMKSNPECIVCRVTRCTRDIRTTRHEKIDEELGH</sequence>
<reference evidence="2" key="1">
    <citation type="submission" date="2013-10" db="EMBL/GenBank/DDBJ databases">
        <title>Genome sequencing of Onchocerca volvulus.</title>
        <authorList>
            <person name="Cotton J."/>
            <person name="Tsai J."/>
            <person name="Stanley E."/>
            <person name="Tracey A."/>
            <person name="Holroyd N."/>
            <person name="Lustigman S."/>
            <person name="Berriman M."/>
        </authorList>
    </citation>
    <scope>NUCLEOTIDE SEQUENCE</scope>
</reference>
<dbReference type="Proteomes" id="UP000024404">
    <property type="component" value="Unassembled WGS sequence"/>
</dbReference>
<reference evidence="1" key="2">
    <citation type="submission" date="2022-06" db="UniProtKB">
        <authorList>
            <consortium name="EnsemblMetazoa"/>
        </authorList>
    </citation>
    <scope>IDENTIFICATION</scope>
</reference>